<dbReference type="Pfam" id="PF07729">
    <property type="entry name" value="FCD"/>
    <property type="match status" value="1"/>
</dbReference>
<dbReference type="Proteomes" id="UP000755585">
    <property type="component" value="Unassembled WGS sequence"/>
</dbReference>
<keyword evidence="6" id="KW-1185">Reference proteome</keyword>
<gene>
    <name evidence="5" type="ORF">JOF29_004265</name>
</gene>
<dbReference type="InterPro" id="IPR036390">
    <property type="entry name" value="WH_DNA-bd_sf"/>
</dbReference>
<dbReference type="InterPro" id="IPR000524">
    <property type="entry name" value="Tscrpt_reg_HTH_GntR"/>
</dbReference>
<dbReference type="SUPFAM" id="SSF46785">
    <property type="entry name" value="Winged helix' DNA-binding domain"/>
    <property type="match status" value="1"/>
</dbReference>
<keyword evidence="3" id="KW-0804">Transcription</keyword>
<evidence type="ECO:0000256" key="3">
    <source>
        <dbReference type="ARBA" id="ARBA00023163"/>
    </source>
</evidence>
<feature type="domain" description="HTH gntR-type" evidence="4">
    <location>
        <begin position="19"/>
        <end position="87"/>
    </location>
</feature>
<keyword evidence="1" id="KW-0805">Transcription regulation</keyword>
<dbReference type="PROSITE" id="PS50949">
    <property type="entry name" value="HTH_GNTR"/>
    <property type="match status" value="1"/>
</dbReference>
<dbReference type="InterPro" id="IPR036388">
    <property type="entry name" value="WH-like_DNA-bd_sf"/>
</dbReference>
<evidence type="ECO:0000313" key="5">
    <source>
        <dbReference type="EMBL" id="MBP2353182.1"/>
    </source>
</evidence>
<dbReference type="SMART" id="SM00895">
    <property type="entry name" value="FCD"/>
    <property type="match status" value="1"/>
</dbReference>
<dbReference type="Gene3D" id="1.10.10.10">
    <property type="entry name" value="Winged helix-like DNA-binding domain superfamily/Winged helix DNA-binding domain"/>
    <property type="match status" value="1"/>
</dbReference>
<dbReference type="InterPro" id="IPR008920">
    <property type="entry name" value="TF_FadR/GntR_C"/>
</dbReference>
<dbReference type="PANTHER" id="PTHR43537">
    <property type="entry name" value="TRANSCRIPTIONAL REGULATOR, GNTR FAMILY"/>
    <property type="match status" value="1"/>
</dbReference>
<dbReference type="SUPFAM" id="SSF48008">
    <property type="entry name" value="GntR ligand-binding domain-like"/>
    <property type="match status" value="1"/>
</dbReference>
<evidence type="ECO:0000313" key="6">
    <source>
        <dbReference type="Proteomes" id="UP000755585"/>
    </source>
</evidence>
<dbReference type="Pfam" id="PF00392">
    <property type="entry name" value="GntR"/>
    <property type="match status" value="1"/>
</dbReference>
<comment type="caution">
    <text evidence="5">The sequence shown here is derived from an EMBL/GenBank/DDBJ whole genome shotgun (WGS) entry which is preliminary data.</text>
</comment>
<evidence type="ECO:0000256" key="2">
    <source>
        <dbReference type="ARBA" id="ARBA00023125"/>
    </source>
</evidence>
<proteinExistence type="predicted"/>
<protein>
    <submittedName>
        <fullName evidence="5">DNA-binding FadR family transcriptional regulator</fullName>
    </submittedName>
</protein>
<reference evidence="5 6" key="1">
    <citation type="submission" date="2021-03" db="EMBL/GenBank/DDBJ databases">
        <title>Sequencing the genomes of 1000 actinobacteria strains.</title>
        <authorList>
            <person name="Klenk H.-P."/>
        </authorList>
    </citation>
    <scope>NUCLEOTIDE SEQUENCE [LARGE SCALE GENOMIC DNA]</scope>
    <source>
        <strain evidence="5 6">DSM 18824</strain>
    </source>
</reference>
<accession>A0ABS4UNF5</accession>
<evidence type="ECO:0000256" key="1">
    <source>
        <dbReference type="ARBA" id="ARBA00023015"/>
    </source>
</evidence>
<dbReference type="Gene3D" id="1.20.120.530">
    <property type="entry name" value="GntR ligand-binding domain-like"/>
    <property type="match status" value="1"/>
</dbReference>
<dbReference type="RefSeq" id="WP_209695823.1">
    <property type="nucleotide sequence ID" value="NZ_BAAAVU010000006.1"/>
</dbReference>
<keyword evidence="2 5" id="KW-0238">DNA-binding</keyword>
<sequence>MTRRLGGVWTVPLASPSRTGLVDQVIASMQQMISTHEWPIGARIPTEPELVAALGVGRNTVREAVRALAHSGVLEARQGDGTYVRAPSELPAMMRRRLAMAELRSVIEVRRAYETEAARLAASRRTAKDMKALERTCAARDTAWRAGDVQGFVDADVAFHLTVVEAAKNPLLSELYVAFADLTRDSVAAVIGPELRDDNYVDHSRLLEALRAEDVDAAMQATDCFLGEILPD</sequence>
<evidence type="ECO:0000259" key="4">
    <source>
        <dbReference type="PROSITE" id="PS50949"/>
    </source>
</evidence>
<dbReference type="EMBL" id="JAGINT010000001">
    <property type="protein sequence ID" value="MBP2353182.1"/>
    <property type="molecule type" value="Genomic_DNA"/>
</dbReference>
<dbReference type="SMART" id="SM00345">
    <property type="entry name" value="HTH_GNTR"/>
    <property type="match status" value="1"/>
</dbReference>
<dbReference type="PANTHER" id="PTHR43537:SF47">
    <property type="entry name" value="REGULATORY PROTEIN GNTR HTH"/>
    <property type="match status" value="1"/>
</dbReference>
<name>A0ABS4UNF5_9ACTN</name>
<dbReference type="CDD" id="cd07377">
    <property type="entry name" value="WHTH_GntR"/>
    <property type="match status" value="1"/>
</dbReference>
<dbReference type="GO" id="GO:0003677">
    <property type="term" value="F:DNA binding"/>
    <property type="evidence" value="ECO:0007669"/>
    <property type="project" value="UniProtKB-KW"/>
</dbReference>
<dbReference type="PRINTS" id="PR00035">
    <property type="entry name" value="HTHGNTR"/>
</dbReference>
<organism evidence="5 6">
    <name type="scientific">Kribbella aluminosa</name>
    <dbReference type="NCBI Taxonomy" id="416017"/>
    <lineage>
        <taxon>Bacteria</taxon>
        <taxon>Bacillati</taxon>
        <taxon>Actinomycetota</taxon>
        <taxon>Actinomycetes</taxon>
        <taxon>Propionibacteriales</taxon>
        <taxon>Kribbellaceae</taxon>
        <taxon>Kribbella</taxon>
    </lineage>
</organism>
<dbReference type="InterPro" id="IPR011711">
    <property type="entry name" value="GntR_C"/>
</dbReference>